<comment type="caution">
    <text evidence="2">The sequence shown here is derived from an EMBL/GenBank/DDBJ whole genome shotgun (WGS) entry which is preliminary data.</text>
</comment>
<evidence type="ECO:0000313" key="2">
    <source>
        <dbReference type="EMBL" id="CAA2964002.1"/>
    </source>
</evidence>
<organism evidence="2 3">
    <name type="scientific">Olea europaea subsp. europaea</name>
    <dbReference type="NCBI Taxonomy" id="158383"/>
    <lineage>
        <taxon>Eukaryota</taxon>
        <taxon>Viridiplantae</taxon>
        <taxon>Streptophyta</taxon>
        <taxon>Embryophyta</taxon>
        <taxon>Tracheophyta</taxon>
        <taxon>Spermatophyta</taxon>
        <taxon>Magnoliopsida</taxon>
        <taxon>eudicotyledons</taxon>
        <taxon>Gunneridae</taxon>
        <taxon>Pentapetalae</taxon>
        <taxon>asterids</taxon>
        <taxon>lamiids</taxon>
        <taxon>Lamiales</taxon>
        <taxon>Oleaceae</taxon>
        <taxon>Oleeae</taxon>
        <taxon>Olea</taxon>
    </lineage>
</organism>
<sequence>MAAIGTPPVATTSVVTIARSDPGPMSYAQAIQKQKSFTSFNLPLRFPTEIGGEKGFVFSEHEMLKVAEDFRCKMKRILSIVGREKEELWQTALSAYSGGPKNLTSRRSPRLHRNGSLDGH</sequence>
<evidence type="ECO:0000256" key="1">
    <source>
        <dbReference type="SAM" id="MobiDB-lite"/>
    </source>
</evidence>
<accession>A0A8S0Q6Y9</accession>
<keyword evidence="3" id="KW-1185">Reference proteome</keyword>
<dbReference type="Proteomes" id="UP000594638">
    <property type="component" value="Unassembled WGS sequence"/>
</dbReference>
<gene>
    <name evidence="2" type="ORF">OLEA9_A011099</name>
</gene>
<proteinExistence type="predicted"/>
<reference evidence="2 3" key="1">
    <citation type="submission" date="2019-12" db="EMBL/GenBank/DDBJ databases">
        <authorList>
            <person name="Alioto T."/>
            <person name="Alioto T."/>
            <person name="Gomez Garrido J."/>
        </authorList>
    </citation>
    <scope>NUCLEOTIDE SEQUENCE [LARGE SCALE GENOMIC DNA]</scope>
</reference>
<dbReference type="Gramene" id="OE9A011099T1">
    <property type="protein sequence ID" value="OE9A011099C1"/>
    <property type="gene ID" value="OE9A011099"/>
</dbReference>
<protein>
    <submittedName>
        <fullName evidence="2">Uncharacterized protein</fullName>
    </submittedName>
</protein>
<evidence type="ECO:0000313" key="3">
    <source>
        <dbReference type="Proteomes" id="UP000594638"/>
    </source>
</evidence>
<dbReference type="EMBL" id="CACTIH010001817">
    <property type="protein sequence ID" value="CAA2964002.1"/>
    <property type="molecule type" value="Genomic_DNA"/>
</dbReference>
<dbReference type="AlphaFoldDB" id="A0A8S0Q6Y9"/>
<feature type="region of interest" description="Disordered" evidence="1">
    <location>
        <begin position="96"/>
        <end position="120"/>
    </location>
</feature>
<name>A0A8S0Q6Y9_OLEEU</name>